<dbReference type="EMBL" id="JBHRSK010000013">
    <property type="protein sequence ID" value="MFC2969467.1"/>
    <property type="molecule type" value="Genomic_DNA"/>
</dbReference>
<sequence>MTIYTDDNRAVEEIADYIRSLPQPAPAGMWRAFFTAPAPDGSRTFDPQLVYRRTISAADFAALERQFEARDA</sequence>
<gene>
    <name evidence="1" type="ORF">ACFOES_15305</name>
</gene>
<organism evidence="1 2">
    <name type="scientific">Acidimangrovimonas pyrenivorans</name>
    <dbReference type="NCBI Taxonomy" id="2030798"/>
    <lineage>
        <taxon>Bacteria</taxon>
        <taxon>Pseudomonadati</taxon>
        <taxon>Pseudomonadota</taxon>
        <taxon>Alphaproteobacteria</taxon>
        <taxon>Rhodobacterales</taxon>
        <taxon>Paracoccaceae</taxon>
        <taxon>Acidimangrovimonas</taxon>
    </lineage>
</organism>
<keyword evidence="2" id="KW-1185">Reference proteome</keyword>
<proteinExistence type="predicted"/>
<dbReference type="Proteomes" id="UP001595443">
    <property type="component" value="Unassembled WGS sequence"/>
</dbReference>
<protein>
    <submittedName>
        <fullName evidence="1">Uncharacterized protein</fullName>
    </submittedName>
</protein>
<evidence type="ECO:0000313" key="1">
    <source>
        <dbReference type="EMBL" id="MFC2969467.1"/>
    </source>
</evidence>
<name>A0ABV7AJR2_9RHOB</name>
<dbReference type="RefSeq" id="WP_377834176.1">
    <property type="nucleotide sequence ID" value="NZ_JBHRSK010000013.1"/>
</dbReference>
<accession>A0ABV7AJR2</accession>
<evidence type="ECO:0000313" key="2">
    <source>
        <dbReference type="Proteomes" id="UP001595443"/>
    </source>
</evidence>
<reference evidence="2" key="1">
    <citation type="journal article" date="2019" name="Int. J. Syst. Evol. Microbiol.">
        <title>The Global Catalogue of Microorganisms (GCM) 10K type strain sequencing project: providing services to taxonomists for standard genome sequencing and annotation.</title>
        <authorList>
            <consortium name="The Broad Institute Genomics Platform"/>
            <consortium name="The Broad Institute Genome Sequencing Center for Infectious Disease"/>
            <person name="Wu L."/>
            <person name="Ma J."/>
        </authorList>
    </citation>
    <scope>NUCLEOTIDE SEQUENCE [LARGE SCALE GENOMIC DNA]</scope>
    <source>
        <strain evidence="2">KCTC 62192</strain>
    </source>
</reference>
<comment type="caution">
    <text evidence="1">The sequence shown here is derived from an EMBL/GenBank/DDBJ whole genome shotgun (WGS) entry which is preliminary data.</text>
</comment>